<dbReference type="InterPro" id="IPR050316">
    <property type="entry name" value="Tyrosinase/Hemocyanin"/>
</dbReference>
<evidence type="ECO:0000256" key="6">
    <source>
        <dbReference type="ARBA" id="ARBA00023008"/>
    </source>
</evidence>
<dbReference type="InterPro" id="IPR008922">
    <property type="entry name" value="Di-copper_centre_dom_sf"/>
</dbReference>
<evidence type="ECO:0000256" key="8">
    <source>
        <dbReference type="ARBA" id="ARBA00023101"/>
    </source>
</evidence>
<evidence type="ECO:0000256" key="1">
    <source>
        <dbReference type="ARBA" id="ARBA00001973"/>
    </source>
</evidence>
<dbReference type="InterPro" id="IPR002227">
    <property type="entry name" value="Tyrosinase_Cu-bd"/>
</dbReference>
<evidence type="ECO:0000256" key="5">
    <source>
        <dbReference type="ARBA" id="ARBA00023002"/>
    </source>
</evidence>
<dbReference type="PROSITE" id="PS00498">
    <property type="entry name" value="TYROSINASE_2"/>
    <property type="match status" value="1"/>
</dbReference>
<evidence type="ECO:0000259" key="12">
    <source>
        <dbReference type="PROSITE" id="PS00498"/>
    </source>
</evidence>
<organism evidence="13 14">
    <name type="scientific">Diatrype stigma</name>
    <dbReference type="NCBI Taxonomy" id="117547"/>
    <lineage>
        <taxon>Eukaryota</taxon>
        <taxon>Fungi</taxon>
        <taxon>Dikarya</taxon>
        <taxon>Ascomycota</taxon>
        <taxon>Pezizomycotina</taxon>
        <taxon>Sordariomycetes</taxon>
        <taxon>Xylariomycetidae</taxon>
        <taxon>Xylariales</taxon>
        <taxon>Diatrypaceae</taxon>
        <taxon>Diatrype</taxon>
    </lineage>
</organism>
<dbReference type="GO" id="GO:0004503">
    <property type="term" value="F:tyrosinase activity"/>
    <property type="evidence" value="ECO:0007669"/>
    <property type="project" value="UniProtKB-EC"/>
</dbReference>
<comment type="cofactor">
    <cofactor evidence="1">
        <name>Cu(2+)</name>
        <dbReference type="ChEBI" id="CHEBI:29036"/>
    </cofactor>
</comment>
<keyword evidence="7" id="KW-0503">Monooxygenase</keyword>
<dbReference type="InterPro" id="IPR041640">
    <property type="entry name" value="Tyrosinase_C"/>
</dbReference>
<dbReference type="PANTHER" id="PTHR11474:SF76">
    <property type="entry name" value="SHKT DOMAIN-CONTAINING PROTEIN"/>
    <property type="match status" value="1"/>
</dbReference>
<accession>A0AAN9V3Q1</accession>
<evidence type="ECO:0000259" key="11">
    <source>
        <dbReference type="PROSITE" id="PS00497"/>
    </source>
</evidence>
<feature type="domain" description="Tyrosinase copper-binding" evidence="11">
    <location>
        <begin position="98"/>
        <end position="115"/>
    </location>
</feature>
<evidence type="ECO:0000313" key="13">
    <source>
        <dbReference type="EMBL" id="KAK7753914.1"/>
    </source>
</evidence>
<dbReference type="Gene3D" id="1.10.1280.10">
    <property type="entry name" value="Di-copper center containing domain from catechol oxidase"/>
    <property type="match status" value="2"/>
</dbReference>
<dbReference type="PANTHER" id="PTHR11474">
    <property type="entry name" value="TYROSINASE FAMILY MEMBER"/>
    <property type="match status" value="1"/>
</dbReference>
<evidence type="ECO:0000256" key="4">
    <source>
        <dbReference type="ARBA" id="ARBA00022723"/>
    </source>
</evidence>
<comment type="caution">
    <text evidence="13">The sequence shown here is derived from an EMBL/GenBank/DDBJ whole genome shotgun (WGS) entry which is preliminary data.</text>
</comment>
<dbReference type="PROSITE" id="PS00497">
    <property type="entry name" value="TYROSINASE_1"/>
    <property type="match status" value="1"/>
</dbReference>
<evidence type="ECO:0000256" key="9">
    <source>
        <dbReference type="ARBA" id="ARBA00048233"/>
    </source>
</evidence>
<comment type="catalytic activity">
    <reaction evidence="9">
        <text>2 L-dopa + O2 = 2 L-dopaquinone + 2 H2O</text>
        <dbReference type="Rhea" id="RHEA:34287"/>
        <dbReference type="ChEBI" id="CHEBI:15377"/>
        <dbReference type="ChEBI" id="CHEBI:15379"/>
        <dbReference type="ChEBI" id="CHEBI:57504"/>
        <dbReference type="ChEBI" id="CHEBI:57924"/>
        <dbReference type="EC" id="1.14.18.1"/>
    </reaction>
</comment>
<keyword evidence="14" id="KW-1185">Reference proteome</keyword>
<name>A0AAN9V3Q1_9PEZI</name>
<sequence>MDLPQEFIDSNKAGVVLGLRNVAGVRDRQDVDQLLWHDPNAFNLFLLALQELKDPSMTADIMGYFEIAGIHGMPRRSWDNVGHKQNLDSTQDAGYCAHSTETFPTWHRPYLAMLEIAKRFDEPYKSEYQEAAQRFRLPFWDYYRPRGGEVAFPGIVKDSLTSFPYDYSCPKVFTSASIMVRMHPDNKLSDLFPRDKTARYPRFDPKWNTGEETMNLVLNSLRMDSNRLALNMVGDKVYGQYESFATNKGGANSNWPNDPSATEIMKVWPSGSLESLHGLYHGLIGGSSIPRSKGQGGHMSRVATAAFDPVFWMHHGQVDRLFAIWQAVHDNTPGNWFSESSKAEGPLYPARKQPGNTDADFWNSNDSRNTIAFGYTYPETAGTPEQVLAKFNAMYEWSIPLNTNLTSVVAPKEMEPIDVLKTQFFQFEGEAGPEAAILSEITALGTVPELENRVQAMALSPPGQAQTVVPDKEFSREWFIDDKIQRLALNGDFTIFYFIGTEHRPGAPSSDSDFALAPTLAGMNHVFAAPTQLCDNCGRQDEQGLIVTNTVAITSVLLDFIEVGELGGLEREDVIPFLQKRLKWRILTINGQLEDPRRLAEKDFKINVSCKKSRLPRGSGVAEYENYPGVIDAIISAASPTADGM</sequence>
<dbReference type="PRINTS" id="PR00092">
    <property type="entry name" value="TYROSINASE"/>
</dbReference>
<comment type="catalytic activity">
    <reaction evidence="10">
        <text>L-tyrosine + O2 = L-dopaquinone + H2O</text>
        <dbReference type="Rhea" id="RHEA:18117"/>
        <dbReference type="ChEBI" id="CHEBI:15377"/>
        <dbReference type="ChEBI" id="CHEBI:15379"/>
        <dbReference type="ChEBI" id="CHEBI:57924"/>
        <dbReference type="ChEBI" id="CHEBI:58315"/>
        <dbReference type="EC" id="1.14.18.1"/>
    </reaction>
</comment>
<keyword evidence="5" id="KW-0560">Oxidoreductase</keyword>
<evidence type="ECO:0000256" key="7">
    <source>
        <dbReference type="ARBA" id="ARBA00023033"/>
    </source>
</evidence>
<keyword evidence="4" id="KW-0479">Metal-binding</keyword>
<gene>
    <name evidence="13" type="ORF">SLS62_004012</name>
</gene>
<keyword evidence="8" id="KW-0470">Melanin biosynthesis</keyword>
<dbReference type="AlphaFoldDB" id="A0AAN9V3Q1"/>
<evidence type="ECO:0000256" key="2">
    <source>
        <dbReference type="ARBA" id="ARBA00009928"/>
    </source>
</evidence>
<feature type="domain" description="Tyrosinase copper-binding" evidence="12">
    <location>
        <begin position="308"/>
        <end position="319"/>
    </location>
</feature>
<dbReference type="Pfam" id="PF18132">
    <property type="entry name" value="Tyrosinase_C"/>
    <property type="match status" value="1"/>
</dbReference>
<evidence type="ECO:0000256" key="10">
    <source>
        <dbReference type="ARBA" id="ARBA00048881"/>
    </source>
</evidence>
<comment type="similarity">
    <text evidence="2">Belongs to the tyrosinase family.</text>
</comment>
<dbReference type="Proteomes" id="UP001320420">
    <property type="component" value="Unassembled WGS sequence"/>
</dbReference>
<evidence type="ECO:0000256" key="3">
    <source>
        <dbReference type="ARBA" id="ARBA00011906"/>
    </source>
</evidence>
<dbReference type="Pfam" id="PF00264">
    <property type="entry name" value="Tyrosinase"/>
    <property type="match status" value="1"/>
</dbReference>
<dbReference type="Gene3D" id="2.60.310.20">
    <property type="match status" value="1"/>
</dbReference>
<dbReference type="GO" id="GO:0042438">
    <property type="term" value="P:melanin biosynthetic process"/>
    <property type="evidence" value="ECO:0007669"/>
    <property type="project" value="UniProtKB-KW"/>
</dbReference>
<evidence type="ECO:0000313" key="14">
    <source>
        <dbReference type="Proteomes" id="UP001320420"/>
    </source>
</evidence>
<dbReference type="EC" id="1.14.18.1" evidence="3"/>
<dbReference type="GO" id="GO:0046872">
    <property type="term" value="F:metal ion binding"/>
    <property type="evidence" value="ECO:0007669"/>
    <property type="project" value="UniProtKB-KW"/>
</dbReference>
<dbReference type="SUPFAM" id="SSF48056">
    <property type="entry name" value="Di-copper centre-containing domain"/>
    <property type="match status" value="1"/>
</dbReference>
<dbReference type="EMBL" id="JAKJXP020000024">
    <property type="protein sequence ID" value="KAK7753914.1"/>
    <property type="molecule type" value="Genomic_DNA"/>
</dbReference>
<proteinExistence type="inferred from homology"/>
<reference evidence="13 14" key="1">
    <citation type="submission" date="2024-02" db="EMBL/GenBank/DDBJ databases">
        <title>De novo assembly and annotation of 12 fungi associated with fruit tree decline syndrome in Ontario, Canada.</title>
        <authorList>
            <person name="Sulman M."/>
            <person name="Ellouze W."/>
            <person name="Ilyukhin E."/>
        </authorList>
    </citation>
    <scope>NUCLEOTIDE SEQUENCE [LARGE SCALE GENOMIC DNA]</scope>
    <source>
        <strain evidence="13 14">M11/M66-122</strain>
    </source>
</reference>
<keyword evidence="6" id="KW-0186">Copper</keyword>
<protein>
    <recommendedName>
        <fullName evidence="3">tyrosinase</fullName>
        <ecNumber evidence="3">1.14.18.1</ecNumber>
    </recommendedName>
</protein>